<gene>
    <name evidence="4" type="ORF">CU098_002117</name>
</gene>
<comment type="caution">
    <text evidence="4">The sequence shown here is derived from an EMBL/GenBank/DDBJ whole genome shotgun (WGS) entry which is preliminary data.</text>
</comment>
<evidence type="ECO:0000313" key="4">
    <source>
        <dbReference type="EMBL" id="RCH77557.1"/>
    </source>
</evidence>
<dbReference type="PROSITE" id="PS51186">
    <property type="entry name" value="GNAT"/>
    <property type="match status" value="1"/>
</dbReference>
<dbReference type="Pfam" id="PF13673">
    <property type="entry name" value="Acetyltransf_10"/>
    <property type="match status" value="1"/>
</dbReference>
<dbReference type="InterPro" id="IPR016181">
    <property type="entry name" value="Acyl_CoA_acyltransferase"/>
</dbReference>
<dbReference type="CDD" id="cd04301">
    <property type="entry name" value="NAT_SF"/>
    <property type="match status" value="1"/>
</dbReference>
<feature type="non-terminal residue" evidence="4">
    <location>
        <position position="151"/>
    </location>
</feature>
<dbReference type="SUPFAM" id="SSF55729">
    <property type="entry name" value="Acyl-CoA N-acyltransferases (Nat)"/>
    <property type="match status" value="1"/>
</dbReference>
<keyword evidence="1" id="KW-0808">Transferase</keyword>
<dbReference type="InterPro" id="IPR000182">
    <property type="entry name" value="GNAT_dom"/>
</dbReference>
<evidence type="ECO:0000259" key="3">
    <source>
        <dbReference type="PROSITE" id="PS51186"/>
    </source>
</evidence>
<dbReference type="EMBL" id="PJQM01007960">
    <property type="protein sequence ID" value="RCH77557.1"/>
    <property type="molecule type" value="Genomic_DNA"/>
</dbReference>
<sequence>MKLTYTPATLADLDIVSKYEEESYHPDEAASKEQLRTRIGYASHSGPELFMVARDSDKIAGFLCSTLTHSDLVTDESMSAHEPEGRTICLHSVCVAPDMRKRGIATDLLKNWIAQLKEINTQKKKYDRIAIMSRPSLMSFYENVGFVNKGQ</sequence>
<proteinExistence type="predicted"/>
<dbReference type="PANTHER" id="PTHR10908">
    <property type="entry name" value="SEROTONIN N-ACETYLTRANSFERASE"/>
    <property type="match status" value="1"/>
</dbReference>
<accession>A0A367IIR3</accession>
<dbReference type="STRING" id="4846.A0A367IIR3"/>
<name>A0A367IIR3_RHIST</name>
<keyword evidence="5" id="KW-1185">Reference proteome</keyword>
<reference evidence="4 5" key="1">
    <citation type="journal article" date="2018" name="G3 (Bethesda)">
        <title>Phylogenetic and Phylogenomic Definition of Rhizopus Species.</title>
        <authorList>
            <person name="Gryganskyi A.P."/>
            <person name="Golan J."/>
            <person name="Dolatabadi S."/>
            <person name="Mondo S."/>
            <person name="Robb S."/>
            <person name="Idnurm A."/>
            <person name="Muszewska A."/>
            <person name="Steczkiewicz K."/>
            <person name="Masonjones S."/>
            <person name="Liao H.L."/>
            <person name="Gajdeczka M.T."/>
            <person name="Anike F."/>
            <person name="Vuek A."/>
            <person name="Anishchenko I.M."/>
            <person name="Voigt K."/>
            <person name="de Hoog G.S."/>
            <person name="Smith M.E."/>
            <person name="Heitman J."/>
            <person name="Vilgalys R."/>
            <person name="Stajich J.E."/>
        </authorList>
    </citation>
    <scope>NUCLEOTIDE SEQUENCE [LARGE SCALE GENOMIC DNA]</scope>
    <source>
        <strain evidence="4 5">LSU 92-RS-03</strain>
    </source>
</reference>
<dbReference type="OrthoDB" id="30840at2759"/>
<keyword evidence="2" id="KW-0012">Acyltransferase</keyword>
<organism evidence="4 5">
    <name type="scientific">Rhizopus stolonifer</name>
    <name type="common">Rhizopus nigricans</name>
    <dbReference type="NCBI Taxonomy" id="4846"/>
    <lineage>
        <taxon>Eukaryota</taxon>
        <taxon>Fungi</taxon>
        <taxon>Fungi incertae sedis</taxon>
        <taxon>Mucoromycota</taxon>
        <taxon>Mucoromycotina</taxon>
        <taxon>Mucoromycetes</taxon>
        <taxon>Mucorales</taxon>
        <taxon>Mucorineae</taxon>
        <taxon>Rhizopodaceae</taxon>
        <taxon>Rhizopus</taxon>
    </lineage>
</organism>
<dbReference type="Proteomes" id="UP000253551">
    <property type="component" value="Unassembled WGS sequence"/>
</dbReference>
<dbReference type="InterPro" id="IPR051635">
    <property type="entry name" value="SNAT-like"/>
</dbReference>
<evidence type="ECO:0000256" key="2">
    <source>
        <dbReference type="ARBA" id="ARBA00023315"/>
    </source>
</evidence>
<dbReference type="AlphaFoldDB" id="A0A367IIR3"/>
<dbReference type="PANTHER" id="PTHR10908:SF0">
    <property type="entry name" value="SEROTONIN N-ACETYLTRANSFERASE"/>
    <property type="match status" value="1"/>
</dbReference>
<protein>
    <recommendedName>
        <fullName evidence="3">N-acetyltransferase domain-containing protein</fullName>
    </recommendedName>
</protein>
<dbReference type="Gene3D" id="3.40.630.30">
    <property type="match status" value="1"/>
</dbReference>
<evidence type="ECO:0000256" key="1">
    <source>
        <dbReference type="ARBA" id="ARBA00022679"/>
    </source>
</evidence>
<evidence type="ECO:0000313" key="5">
    <source>
        <dbReference type="Proteomes" id="UP000253551"/>
    </source>
</evidence>
<dbReference type="GO" id="GO:0008080">
    <property type="term" value="F:N-acetyltransferase activity"/>
    <property type="evidence" value="ECO:0007669"/>
    <property type="project" value="UniProtKB-ARBA"/>
</dbReference>
<feature type="domain" description="N-acetyltransferase" evidence="3">
    <location>
        <begin position="3"/>
        <end position="151"/>
    </location>
</feature>